<reference evidence="1" key="1">
    <citation type="submission" date="2007-07" db="EMBL/GenBank/DDBJ databases">
        <title>PCAP assembly of the Caenorhabditis remanei genome.</title>
        <authorList>
            <consortium name="The Caenorhabditis remanei Sequencing Consortium"/>
            <person name="Wilson R.K."/>
        </authorList>
    </citation>
    <scope>NUCLEOTIDE SEQUENCE [LARGE SCALE GENOMIC DNA]</scope>
    <source>
        <strain evidence="1">PB4641</strain>
    </source>
</reference>
<dbReference type="OrthoDB" id="5826275at2759"/>
<dbReference type="EMBL" id="DS268430">
    <property type="protein sequence ID" value="EFO96295.1"/>
    <property type="molecule type" value="Genomic_DNA"/>
</dbReference>
<name>E3M9B4_CAERE</name>
<dbReference type="GeneID" id="9805482"/>
<dbReference type="InParanoid" id="E3M9B4"/>
<dbReference type="Proteomes" id="UP000008281">
    <property type="component" value="Unassembled WGS sequence"/>
</dbReference>
<dbReference type="CTD" id="9805482"/>
<proteinExistence type="predicted"/>
<sequence>MESNKKPTKNVRVDNEDVDIIEMTLSSIKRVPQTTEKAEKTVFRKQTRRKLPPKKTMEFTHRRQRMKRFVEEVQDLPRPVIYRMKGLSTAELKEFHSKRSRVTRQIASHKIRQFHLEGENTKIEDVSEKSLAETIDSYLEESRKYMQKSTRFYDHMLATAVEYDQTVKMLHFGRTMKKHSSKQKRIKFQGSWWFCPKKYRTNKRPKGFFKEPMGRVFKISDDKLLFRNHGTFLDNQPSPIHKIYKELIARLMRRRTTNDIILDSSYFAREFFLVKSSISFRITRSSDIPYCFTPPTLRCGYFPNSATTRKSKKYYLAERFKEAQIEYLNLTYRKITPPKGFKSGTITSTELWNFHKNGKHIHGFFVVWTNGKAKRYLVDMFSHQHFPLFVKYENWETRLKMAFDRVTAYNLNLAEVIRANRPVFDSLSQNPSFLKPITLGEIMCSMAEREMDQKYYMTSVGKQEFYDFGRGTTNEDYLSAFVIICGGTKVARPIWSYNLKRHRIFKPNAMGSGVLTKAGKVFILNTPDKPMEFLIHLDDFELDVSSEMIHVRPLLSVEEANTTRIISDTPQKSVHPQKPKAKKAVRERRTRLTRMQMLKSRKAVVSVPVEKDPVKQQEVVKERKKPGRKPKTLVSHANQTHDFETAYIASDIESEYEGYLSSEDISNELRRPKLKRSQSAESFLLDINYTDYYVNGLSLIHGQKIDFVDHPCAKTKRRKMKRRMMKHLGRYRQLQKTNHVYVELIHCHEGNFPNGKKAVANTKSAIRNGTYARHNLPEVYNKIWKQREVDAAFETLKDVIALIVEEELRETTIQISSAQFAQQCYTQRIEKIENLPATSSIRLPEPPYLAMEMLSGKKLSGRFNLEQERGKLKREVGMEVKKYESLPQCRKDYLFEMAMIERQKLEFHAHWKYLMERDAQLDRSLKMLKFDKLSIREFNLSEEERRLARLRSNKRVDIRMELVKANTPESKLELEQKDKEWKEEDLERKRKNAIEKRLASQARKEGEKCREKAEKRQKIMVATRNRAYLKAAKQFFQLEIREKRKLEEAKKQDE</sequence>
<dbReference type="eggNOG" id="ENOG502QPJP">
    <property type="taxonomic scope" value="Eukaryota"/>
</dbReference>
<evidence type="ECO:0000313" key="1">
    <source>
        <dbReference type="EMBL" id="EFO96295.1"/>
    </source>
</evidence>
<dbReference type="KEGG" id="crq:GCK72_007644"/>
<keyword evidence="2" id="KW-1185">Reference proteome</keyword>
<dbReference type="HOGENOM" id="CLU_290398_0_0_1"/>
<evidence type="ECO:0000313" key="2">
    <source>
        <dbReference type="Proteomes" id="UP000008281"/>
    </source>
</evidence>
<protein>
    <submittedName>
        <fullName evidence="1">Uncharacterized protein</fullName>
    </submittedName>
</protein>
<dbReference type="STRING" id="31234.E3M9B4"/>
<accession>E3M9B4</accession>
<organism evidence="2">
    <name type="scientific">Caenorhabditis remanei</name>
    <name type="common">Caenorhabditis vulgaris</name>
    <dbReference type="NCBI Taxonomy" id="31234"/>
    <lineage>
        <taxon>Eukaryota</taxon>
        <taxon>Metazoa</taxon>
        <taxon>Ecdysozoa</taxon>
        <taxon>Nematoda</taxon>
        <taxon>Chromadorea</taxon>
        <taxon>Rhabditida</taxon>
        <taxon>Rhabditina</taxon>
        <taxon>Rhabditomorpha</taxon>
        <taxon>Rhabditoidea</taxon>
        <taxon>Rhabditidae</taxon>
        <taxon>Peloderinae</taxon>
        <taxon>Caenorhabditis</taxon>
    </lineage>
</organism>
<dbReference type="AlphaFoldDB" id="E3M9B4"/>
<gene>
    <name evidence="1" type="ORF">CRE_14649</name>
</gene>
<dbReference type="RefSeq" id="XP_003107237.2">
    <property type="nucleotide sequence ID" value="XM_003107189.2"/>
</dbReference>